<protein>
    <submittedName>
        <fullName evidence="5">RRM domain-containing protein</fullName>
    </submittedName>
</protein>
<dbReference type="EMBL" id="UZAJ01040830">
    <property type="protein sequence ID" value="VDP16909.1"/>
    <property type="molecule type" value="Genomic_DNA"/>
</dbReference>
<dbReference type="InterPro" id="IPR000504">
    <property type="entry name" value="RRM_dom"/>
</dbReference>
<dbReference type="Proteomes" id="UP000267606">
    <property type="component" value="Unassembled WGS sequence"/>
</dbReference>
<evidence type="ECO:0000313" key="3">
    <source>
        <dbReference type="EMBL" id="VDP16909.1"/>
    </source>
</evidence>
<evidence type="ECO:0000313" key="5">
    <source>
        <dbReference type="WBParaSite" id="OFLC_0001441401-mRNA-1"/>
    </source>
</evidence>
<dbReference type="CDD" id="cd00590">
    <property type="entry name" value="RRM_SF"/>
    <property type="match status" value="1"/>
</dbReference>
<evidence type="ECO:0000256" key="1">
    <source>
        <dbReference type="PROSITE-ProRule" id="PRU00176"/>
    </source>
</evidence>
<organism evidence="5">
    <name type="scientific">Onchocerca flexuosa</name>
    <dbReference type="NCBI Taxonomy" id="387005"/>
    <lineage>
        <taxon>Eukaryota</taxon>
        <taxon>Metazoa</taxon>
        <taxon>Ecdysozoa</taxon>
        <taxon>Nematoda</taxon>
        <taxon>Chromadorea</taxon>
        <taxon>Rhabditida</taxon>
        <taxon>Spirurina</taxon>
        <taxon>Spiruromorpha</taxon>
        <taxon>Filarioidea</taxon>
        <taxon>Onchocercidae</taxon>
        <taxon>Onchocerca</taxon>
    </lineage>
</organism>
<evidence type="ECO:0000259" key="2">
    <source>
        <dbReference type="PROSITE" id="PS50102"/>
    </source>
</evidence>
<dbReference type="Pfam" id="PF00076">
    <property type="entry name" value="RRM_1"/>
    <property type="match status" value="1"/>
</dbReference>
<dbReference type="PROSITE" id="PS50102">
    <property type="entry name" value="RRM"/>
    <property type="match status" value="1"/>
</dbReference>
<feature type="domain" description="RRM" evidence="2">
    <location>
        <begin position="149"/>
        <end position="244"/>
    </location>
</feature>
<dbReference type="SMART" id="SM00360">
    <property type="entry name" value="RRM"/>
    <property type="match status" value="1"/>
</dbReference>
<dbReference type="AlphaFoldDB" id="A0A183I3U4"/>
<gene>
    <name evidence="3" type="ORF">OFLC_LOCUS14406</name>
</gene>
<accession>A0A183I3U4</accession>
<name>A0A183I3U4_9BILA</name>
<evidence type="ECO:0000313" key="4">
    <source>
        <dbReference type="Proteomes" id="UP000267606"/>
    </source>
</evidence>
<proteinExistence type="predicted"/>
<dbReference type="Gene3D" id="3.30.70.330">
    <property type="match status" value="1"/>
</dbReference>
<dbReference type="InterPro" id="IPR012677">
    <property type="entry name" value="Nucleotide-bd_a/b_plait_sf"/>
</dbReference>
<dbReference type="WBParaSite" id="OFLC_0001441401-mRNA-1">
    <property type="protein sequence ID" value="OFLC_0001441401-mRNA-1"/>
    <property type="gene ID" value="OFLC_0001441401"/>
</dbReference>
<keyword evidence="1" id="KW-0694">RNA-binding</keyword>
<dbReference type="SUPFAM" id="SSF54928">
    <property type="entry name" value="RNA-binding domain, RBD"/>
    <property type="match status" value="1"/>
</dbReference>
<dbReference type="GO" id="GO:0003723">
    <property type="term" value="F:RNA binding"/>
    <property type="evidence" value="ECO:0007669"/>
    <property type="project" value="UniProtKB-UniRule"/>
</dbReference>
<dbReference type="STRING" id="387005.A0A183I3U4"/>
<reference evidence="3 4" key="2">
    <citation type="submission" date="2018-11" db="EMBL/GenBank/DDBJ databases">
        <authorList>
            <consortium name="Pathogen Informatics"/>
        </authorList>
    </citation>
    <scope>NUCLEOTIDE SEQUENCE [LARGE SCALE GENOMIC DNA]</scope>
</reference>
<keyword evidence="4" id="KW-1185">Reference proteome</keyword>
<dbReference type="InterPro" id="IPR035979">
    <property type="entry name" value="RBD_domain_sf"/>
</dbReference>
<sequence length="249" mass="29168">MLMRIILRRIAYTYLVYNHEFMMDFRSEVRTFARPVCSKSYETNSTLIVTAYSDLNAPRFLSSASLISTAMFKTLRRLHGYNLENRGLNDLSEKFQNFVTRARFFNIGRLRRTWSHSAIEFLKYRRLLPMLVSDKQRDSSYQRSKNDDRKILVTNISCRVTANQLISFFSKFGPIASCYIPSEERQYSLYATLPKKSRSNLTAFIIFKSMEGAERAKNATADDLRFYDQVMLISQIFTVMFLKSQQLST</sequence>
<reference evidence="5" key="1">
    <citation type="submission" date="2016-06" db="UniProtKB">
        <authorList>
            <consortium name="WormBaseParasite"/>
        </authorList>
    </citation>
    <scope>IDENTIFICATION</scope>
</reference>